<evidence type="ECO:0000259" key="2">
    <source>
        <dbReference type="Pfam" id="PF12348"/>
    </source>
</evidence>
<evidence type="ECO:0000313" key="4">
    <source>
        <dbReference type="Proteomes" id="UP001158576"/>
    </source>
</evidence>
<gene>
    <name evidence="3" type="ORF">OKIOD_LOCUS2103</name>
</gene>
<organism evidence="3 4">
    <name type="scientific">Oikopleura dioica</name>
    <name type="common">Tunicate</name>
    <dbReference type="NCBI Taxonomy" id="34765"/>
    <lineage>
        <taxon>Eukaryota</taxon>
        <taxon>Metazoa</taxon>
        <taxon>Chordata</taxon>
        <taxon>Tunicata</taxon>
        <taxon>Appendicularia</taxon>
        <taxon>Copelata</taxon>
        <taxon>Oikopleuridae</taxon>
        <taxon>Oikopleura</taxon>
    </lineage>
</organism>
<feature type="compositionally biased region" description="Polar residues" evidence="1">
    <location>
        <begin position="814"/>
        <end position="839"/>
    </location>
</feature>
<feature type="compositionally biased region" description="Low complexity" evidence="1">
    <location>
        <begin position="684"/>
        <end position="721"/>
    </location>
</feature>
<name>A0ABN7RVH7_OIKDI</name>
<feature type="compositionally biased region" description="Low complexity" evidence="1">
    <location>
        <begin position="779"/>
        <end position="792"/>
    </location>
</feature>
<protein>
    <submittedName>
        <fullName evidence="3">Oidioi.mRNA.OKI2018_I69.PAR.g10545.t1.cds</fullName>
    </submittedName>
</protein>
<feature type="region of interest" description="Disordered" evidence="1">
    <location>
        <begin position="684"/>
        <end position="865"/>
    </location>
</feature>
<reference evidence="3 4" key="1">
    <citation type="submission" date="2021-04" db="EMBL/GenBank/DDBJ databases">
        <authorList>
            <person name="Bliznina A."/>
        </authorList>
    </citation>
    <scope>NUCLEOTIDE SEQUENCE [LARGE SCALE GENOMIC DNA]</scope>
</reference>
<dbReference type="Gene3D" id="1.25.10.10">
    <property type="entry name" value="Leucine-rich Repeat Variant"/>
    <property type="match status" value="4"/>
</dbReference>
<keyword evidence="4" id="KW-1185">Reference proteome</keyword>
<feature type="compositionally biased region" description="Low complexity" evidence="1">
    <location>
        <begin position="801"/>
        <end position="813"/>
    </location>
</feature>
<dbReference type="SUPFAM" id="SSF48371">
    <property type="entry name" value="ARM repeat"/>
    <property type="match status" value="1"/>
</dbReference>
<dbReference type="InterPro" id="IPR024395">
    <property type="entry name" value="CLASP_N_dom"/>
</dbReference>
<sequence length="1102" mass="120717">MEESGTSKDEKIEIARRFIDLMEEDEDFSKAQAMAACKELASWLENTSDDDIITAALDCISTLLERLDDEFRPLIGLTVSPLLTTLGQTSMKARKGAILMLTNLVHIFSAKEIFDMVMNGFTHELHLIREGCALLVLSVIQRLGKNSGFLELLAENKSDNLAQALVTMAVTDPATQPRMAALVAITNLIKLLGWPARQAFDKCQGADDAELKQKMNEIPVKKPVAPAAANGEWMDDVSKADISVADLYDRLDTVGAVIREGGLDPDDRIKTMRKLRSVLYHHAKFASENELWDEVATFFPAFAIDNLRLRKLTATTREVCLTIQHICSIESSPNTPFDDAVAHLVQMLPRISESTNATAGVAETALKMCVRRYQHSKVVRVILASNPGTNPQLKEQNTPKVRRKVMGLLESVLTLWEDARPLRKHRAGIVEAINRGIYDNDGETRKCARRAWHGLHTHFPQEAADMLRKLTTAQQNLILAKVAFRTPELKKLLESFKYLLTVRNDLFLSALGALSEFLMVCGPVLDYPWCSFLVPALTNKAADSSLPGQTLAALVKSRTSAIENLNPTWQLQAVSKFITSDETRSSRHKVQILVWLTALAPRVEGGELHSDEAKTAIVRIGEWGGDITRENRSTNKTAAQIRKCGHEALTALQKSCGDDFEALMDLLGETRVMQVRYLLEATFSTTSSRTTSRQGSRIGSRVGSRAGSRRVSPSRRPVSRPGKTRSEPNSSTKIPRATTGVASKTPQSSSSIPIRKTSSSKPTTPSSLNPPKLELPINSPSSTLTPSTPQTPATEEKLVLEPPSSSSIPEPISTDTLGSQFSQLSMTSSNANDKSSANLNEDRPDSRPPPSPCRSEEGTSESLSPADIFIDSNAQAADKLVALESLEPELLDEMEISRVLLALEKCIKDKEESTLQQAAFEMISKMAELCPKSFQNFTSGLVKTLVQLSTDESCELQAEECLEAISKHLPAISLIEPFCEGLKQSENDEVKNIFFGYLIPIPLKVANENVKLAGAGDASSAKEFSETNAWTRMAQISLEAIRSNLSSMRKNGCTLLANMSVATKNEEAVEKIVGELSGAAQKLANSYIKKASNEASKTANAI</sequence>
<evidence type="ECO:0000313" key="3">
    <source>
        <dbReference type="EMBL" id="CAG5084096.1"/>
    </source>
</evidence>
<dbReference type="EMBL" id="OU015568">
    <property type="protein sequence ID" value="CAG5084096.1"/>
    <property type="molecule type" value="Genomic_DNA"/>
</dbReference>
<feature type="domain" description="CLASP N-terminal" evidence="2">
    <location>
        <begin position="263"/>
        <end position="478"/>
    </location>
</feature>
<dbReference type="InterPro" id="IPR011989">
    <property type="entry name" value="ARM-like"/>
</dbReference>
<feature type="compositionally biased region" description="Low complexity" evidence="1">
    <location>
        <begin position="748"/>
        <end position="772"/>
    </location>
</feature>
<dbReference type="InterPro" id="IPR016024">
    <property type="entry name" value="ARM-type_fold"/>
</dbReference>
<dbReference type="Proteomes" id="UP001158576">
    <property type="component" value="Chromosome PAR"/>
</dbReference>
<dbReference type="Pfam" id="PF12348">
    <property type="entry name" value="CLASP_N"/>
    <property type="match status" value="1"/>
</dbReference>
<evidence type="ECO:0000256" key="1">
    <source>
        <dbReference type="SAM" id="MobiDB-lite"/>
    </source>
</evidence>
<accession>A0ABN7RVH7</accession>
<proteinExistence type="predicted"/>